<evidence type="ECO:0000313" key="3">
    <source>
        <dbReference type="Proteomes" id="UP000247810"/>
    </source>
</evidence>
<evidence type="ECO:0000256" key="1">
    <source>
        <dbReference type="SAM" id="MobiDB-lite"/>
    </source>
</evidence>
<name>A0A319CRU4_9EURO</name>
<protein>
    <submittedName>
        <fullName evidence="2">Uncharacterized protein</fullName>
    </submittedName>
</protein>
<sequence length="135" mass="15392">MTVDRDISQIPSYKPCHSLLELVALSNGLIFVPTKKCRRRGRKKEGSKRGHRTAEARTDIRRRRKQPPARFFRRHSSLSVLLLTTATAQLTSTPRASHRIASHYTPLHSTPLHSTPHHTIIYDTPHPHPPTTMPN</sequence>
<feature type="compositionally biased region" description="Basic residues" evidence="1">
    <location>
        <begin position="37"/>
        <end position="51"/>
    </location>
</feature>
<feature type="compositionally biased region" description="Basic residues" evidence="1">
    <location>
        <begin position="60"/>
        <end position="69"/>
    </location>
</feature>
<dbReference type="Proteomes" id="UP000247810">
    <property type="component" value="Unassembled WGS sequence"/>
</dbReference>
<evidence type="ECO:0000313" key="2">
    <source>
        <dbReference type="EMBL" id="PYH87974.1"/>
    </source>
</evidence>
<proteinExistence type="predicted"/>
<dbReference type="EMBL" id="KZ826143">
    <property type="protein sequence ID" value="PYH87974.1"/>
    <property type="molecule type" value="Genomic_DNA"/>
</dbReference>
<gene>
    <name evidence="2" type="ORF">BO71DRAFT_153461</name>
</gene>
<dbReference type="VEuPathDB" id="FungiDB:BO71DRAFT_153461"/>
<dbReference type="AlphaFoldDB" id="A0A319CRU4"/>
<accession>A0A319CRU4</accession>
<organism evidence="2 3">
    <name type="scientific">Aspergillus ellipticus CBS 707.79</name>
    <dbReference type="NCBI Taxonomy" id="1448320"/>
    <lineage>
        <taxon>Eukaryota</taxon>
        <taxon>Fungi</taxon>
        <taxon>Dikarya</taxon>
        <taxon>Ascomycota</taxon>
        <taxon>Pezizomycotina</taxon>
        <taxon>Eurotiomycetes</taxon>
        <taxon>Eurotiomycetidae</taxon>
        <taxon>Eurotiales</taxon>
        <taxon>Aspergillaceae</taxon>
        <taxon>Aspergillus</taxon>
        <taxon>Aspergillus subgen. Circumdati</taxon>
    </lineage>
</organism>
<keyword evidence="3" id="KW-1185">Reference proteome</keyword>
<feature type="region of interest" description="Disordered" evidence="1">
    <location>
        <begin position="37"/>
        <end position="69"/>
    </location>
</feature>
<reference evidence="2 3" key="1">
    <citation type="submission" date="2018-02" db="EMBL/GenBank/DDBJ databases">
        <title>The genomes of Aspergillus section Nigri reveals drivers in fungal speciation.</title>
        <authorList>
            <consortium name="DOE Joint Genome Institute"/>
            <person name="Vesth T.C."/>
            <person name="Nybo J."/>
            <person name="Theobald S."/>
            <person name="Brandl J."/>
            <person name="Frisvad J.C."/>
            <person name="Nielsen K.F."/>
            <person name="Lyhne E.K."/>
            <person name="Kogle M.E."/>
            <person name="Kuo A."/>
            <person name="Riley R."/>
            <person name="Clum A."/>
            <person name="Nolan M."/>
            <person name="Lipzen A."/>
            <person name="Salamov A."/>
            <person name="Henrissat B."/>
            <person name="Wiebenga A."/>
            <person name="De vries R.P."/>
            <person name="Grigoriev I.V."/>
            <person name="Mortensen U.H."/>
            <person name="Andersen M.R."/>
            <person name="Baker S.E."/>
        </authorList>
    </citation>
    <scope>NUCLEOTIDE SEQUENCE [LARGE SCALE GENOMIC DNA]</scope>
    <source>
        <strain evidence="2 3">CBS 707.79</strain>
    </source>
</reference>